<keyword evidence="3" id="KW-1003">Cell membrane</keyword>
<sequence length="315" mass="32659">MNLRAFIKRHDNLFIVYAILLAVAVVGAVSSPRFLTGINLGNIMEQAVGLGIVALGQVLTILLAGIDLSVGAVVSMSTAIMSLELSGGAAGILLNILLTLAAGALVGVFNGFGIVRLRIPPFIMTLSTMCIVNGVALKIRPVPGGSIPYEFMDLLFGRIGIFPHAVLLWAVAGALLVWLLGSRRLGRNLYAVGGNPTTAALSGIPVGRVRMQAHILCSVLAAVGGICVAARMGSGDATLGETYSMDSVTVCVLGGVSLFGGQGNIVGLLASTFILTGISNILNMVGVSSYYQYVFKGLILLVTVLVFSIKDKQKG</sequence>
<keyword evidence="11" id="KW-1185">Reference proteome</keyword>
<evidence type="ECO:0000313" key="10">
    <source>
        <dbReference type="EMBL" id="MBC5724248.1"/>
    </source>
</evidence>
<keyword evidence="4" id="KW-0997">Cell inner membrane</keyword>
<keyword evidence="6 9" id="KW-1133">Transmembrane helix</keyword>
<dbReference type="AlphaFoldDB" id="A0A923LTA5"/>
<dbReference type="GO" id="GO:0022857">
    <property type="term" value="F:transmembrane transporter activity"/>
    <property type="evidence" value="ECO:0007669"/>
    <property type="project" value="InterPro"/>
</dbReference>
<keyword evidence="7 9" id="KW-0472">Membrane</keyword>
<feature type="transmembrane region" description="Helical" evidence="9">
    <location>
        <begin position="12"/>
        <end position="35"/>
    </location>
</feature>
<feature type="transmembrane region" description="Helical" evidence="9">
    <location>
        <begin position="290"/>
        <end position="309"/>
    </location>
</feature>
<protein>
    <recommendedName>
        <fullName evidence="8">Autoinducer 2 import system permease protein LsrD</fullName>
    </recommendedName>
</protein>
<evidence type="ECO:0000256" key="9">
    <source>
        <dbReference type="SAM" id="Phobius"/>
    </source>
</evidence>
<evidence type="ECO:0000256" key="3">
    <source>
        <dbReference type="ARBA" id="ARBA00022475"/>
    </source>
</evidence>
<dbReference type="GO" id="GO:0005886">
    <property type="term" value="C:plasma membrane"/>
    <property type="evidence" value="ECO:0007669"/>
    <property type="project" value="UniProtKB-SubCell"/>
</dbReference>
<evidence type="ECO:0000256" key="2">
    <source>
        <dbReference type="ARBA" id="ARBA00022448"/>
    </source>
</evidence>
<dbReference type="RefSeq" id="WP_054326634.1">
    <property type="nucleotide sequence ID" value="NZ_JACOPL010000002.1"/>
</dbReference>
<evidence type="ECO:0000313" key="11">
    <source>
        <dbReference type="Proteomes" id="UP000606499"/>
    </source>
</evidence>
<proteinExistence type="predicted"/>
<dbReference type="EMBL" id="JACOPL010000002">
    <property type="protein sequence ID" value="MBC5724248.1"/>
    <property type="molecule type" value="Genomic_DNA"/>
</dbReference>
<name>A0A923LTA5_9FIRM</name>
<comment type="subcellular location">
    <subcellularLocation>
        <location evidence="1">Cell membrane</location>
        <topology evidence="1">Multi-pass membrane protein</topology>
    </subcellularLocation>
</comment>
<evidence type="ECO:0000256" key="8">
    <source>
        <dbReference type="ARBA" id="ARBA00039381"/>
    </source>
</evidence>
<gene>
    <name evidence="10" type="ORF">H8S45_02030</name>
</gene>
<organism evidence="10 11">
    <name type="scientific">Agathobaculum faecis</name>
    <dbReference type="NCBI Taxonomy" id="2763013"/>
    <lineage>
        <taxon>Bacteria</taxon>
        <taxon>Bacillati</taxon>
        <taxon>Bacillota</taxon>
        <taxon>Clostridia</taxon>
        <taxon>Eubacteriales</taxon>
        <taxon>Butyricicoccaceae</taxon>
        <taxon>Agathobaculum</taxon>
    </lineage>
</organism>
<keyword evidence="2" id="KW-0813">Transport</keyword>
<evidence type="ECO:0000256" key="4">
    <source>
        <dbReference type="ARBA" id="ARBA00022519"/>
    </source>
</evidence>
<evidence type="ECO:0000256" key="6">
    <source>
        <dbReference type="ARBA" id="ARBA00022989"/>
    </source>
</evidence>
<accession>A0A923LTA5</accession>
<reference evidence="10" key="1">
    <citation type="submission" date="2020-08" db="EMBL/GenBank/DDBJ databases">
        <title>Genome public.</title>
        <authorList>
            <person name="Liu C."/>
            <person name="Sun Q."/>
        </authorList>
    </citation>
    <scope>NUCLEOTIDE SEQUENCE</scope>
    <source>
        <strain evidence="10">NSJ-28</strain>
    </source>
</reference>
<evidence type="ECO:0000256" key="1">
    <source>
        <dbReference type="ARBA" id="ARBA00004651"/>
    </source>
</evidence>
<dbReference type="InterPro" id="IPR001851">
    <property type="entry name" value="ABC_transp_permease"/>
</dbReference>
<keyword evidence="5 9" id="KW-0812">Transmembrane</keyword>
<comment type="caution">
    <text evidence="10">The sequence shown here is derived from an EMBL/GenBank/DDBJ whole genome shotgun (WGS) entry which is preliminary data.</text>
</comment>
<dbReference type="CDD" id="cd06579">
    <property type="entry name" value="TM_PBP1_transp_AraH_like"/>
    <property type="match status" value="1"/>
</dbReference>
<dbReference type="PANTHER" id="PTHR32196:SF71">
    <property type="entry name" value="AUTOINDUCER 2 IMPORT SYSTEM PERMEASE PROTEIN LSRD"/>
    <property type="match status" value="1"/>
</dbReference>
<evidence type="ECO:0000256" key="7">
    <source>
        <dbReference type="ARBA" id="ARBA00023136"/>
    </source>
</evidence>
<dbReference type="PANTHER" id="PTHR32196">
    <property type="entry name" value="ABC TRANSPORTER PERMEASE PROTEIN YPHD-RELATED-RELATED"/>
    <property type="match status" value="1"/>
</dbReference>
<evidence type="ECO:0000256" key="5">
    <source>
        <dbReference type="ARBA" id="ARBA00022692"/>
    </source>
</evidence>
<feature type="transmembrane region" description="Helical" evidence="9">
    <location>
        <begin position="47"/>
        <end position="66"/>
    </location>
</feature>
<feature type="transmembrane region" description="Helical" evidence="9">
    <location>
        <begin position="86"/>
        <end position="109"/>
    </location>
</feature>
<dbReference type="Pfam" id="PF02653">
    <property type="entry name" value="BPD_transp_2"/>
    <property type="match status" value="1"/>
</dbReference>
<feature type="transmembrane region" description="Helical" evidence="9">
    <location>
        <begin position="159"/>
        <end position="180"/>
    </location>
</feature>
<dbReference type="Proteomes" id="UP000606499">
    <property type="component" value="Unassembled WGS sequence"/>
</dbReference>